<dbReference type="EMBL" id="JARPYR010000019">
    <property type="protein sequence ID" value="MDT2597294.1"/>
    <property type="molecule type" value="Genomic_DNA"/>
</dbReference>
<keyword evidence="3" id="KW-0645">Protease</keyword>
<dbReference type="PANTHER" id="PTHR33308">
    <property type="entry name" value="PEPTIDOGLYCAN HYDROLASE FLGJ"/>
    <property type="match status" value="1"/>
</dbReference>
<dbReference type="InterPro" id="IPR000064">
    <property type="entry name" value="NLP_P60_dom"/>
</dbReference>
<evidence type="ECO:0000256" key="6">
    <source>
        <dbReference type="SAM" id="MobiDB-lite"/>
    </source>
</evidence>
<keyword evidence="4" id="KW-0378">Hydrolase</keyword>
<evidence type="ECO:0000256" key="5">
    <source>
        <dbReference type="ARBA" id="ARBA00022807"/>
    </source>
</evidence>
<dbReference type="InterPro" id="IPR002901">
    <property type="entry name" value="MGlyc_endo_b_GlcNAc-like_dom"/>
</dbReference>
<dbReference type="PRINTS" id="PR01002">
    <property type="entry name" value="FLGFLGJ"/>
</dbReference>
<dbReference type="InterPro" id="IPR038765">
    <property type="entry name" value="Papain-like_cys_pep_sf"/>
</dbReference>
<comment type="similarity">
    <text evidence="1">Belongs to the peptidase C40 family.</text>
</comment>
<sequence>MKYNKIISLLAVGTLFGPTLLTSQQVLAEEISTVTSESATNVPETQPSEEPSAEIPETQPTEPVQPEQPVQTTYQLQSAGQPLANNTLIDANGNQIVFQYDSIEGLVEGTTVHYTVTLATGFELKEVKISNQTGPIFTSGEINGAFSMPSSDVSIELETTPVKIEETPAPTPKPEEKPDSNQNNSNSNNQNNHNKETPSGNTTKPATQKPEKTQPTANQNQGTAHQPASVTANDTRVPSNQKAPTFSNEVQTAIVQEAYRQLGKPYVWGAKGPNAFDCSGLAYLVYANATGHYIGGWTGDQQYAGTQIPVSEAQPGDLLFWGAPTSVTTHVAIYIGNGQYIHAPQPGDVVKIGNISSFTPTFVVRVNIAGLPKATSSLANAFGTYSPDQPFIVNKNQTTDQFIKKIGEISREIGQKNGIYSSVMIAQAILESGSGNSSLASEPNYNLFGIKGKYKGQGITFQTLEQDDEGASFQITSEFRKYPSYKESLEDYATLIKEGISGNPEFYKAAWKDQTKSYEEATKYLQGRYATDKQYAEKLNAIIKAYDLTEYDQAKQAKKSVGPEIKATKSSSNLNDYILSKLLASIINNPRIPQAMSTKYFVNLFRGESLIALAATALPAKKEVTKPLPTTASIYVRLSNGLLAVIPPIK</sequence>
<feature type="compositionally biased region" description="Polar residues" evidence="6">
    <location>
        <begin position="197"/>
        <end position="206"/>
    </location>
</feature>
<dbReference type="GO" id="GO:0008234">
    <property type="term" value="F:cysteine-type peptidase activity"/>
    <property type="evidence" value="ECO:0007669"/>
    <property type="project" value="UniProtKB-KW"/>
</dbReference>
<keyword evidence="5" id="KW-0788">Thiol protease</keyword>
<keyword evidence="7" id="KW-0732">Signal</keyword>
<dbReference type="EMBL" id="JARPYT010000014">
    <property type="protein sequence ID" value="MDT2637833.1"/>
    <property type="molecule type" value="Genomic_DNA"/>
</dbReference>
<keyword evidence="12" id="KW-1185">Reference proteome</keyword>
<proteinExistence type="inferred from homology"/>
<organism evidence="10 11">
    <name type="scientific">Enterococcus dongliensis</name>
    <dbReference type="NCBI Taxonomy" id="2559925"/>
    <lineage>
        <taxon>Bacteria</taxon>
        <taxon>Bacillati</taxon>
        <taxon>Bacillota</taxon>
        <taxon>Bacilli</taxon>
        <taxon>Lactobacillales</taxon>
        <taxon>Enterococcaceae</taxon>
        <taxon>Enterococcus</taxon>
    </lineage>
</organism>
<feature type="compositionally biased region" description="Polar residues" evidence="6">
    <location>
        <begin position="34"/>
        <end position="49"/>
    </location>
</feature>
<protein>
    <submittedName>
        <fullName evidence="10">NlpC/P60 family protein</fullName>
    </submittedName>
</protein>
<evidence type="ECO:0000256" key="1">
    <source>
        <dbReference type="ARBA" id="ARBA00007074"/>
    </source>
</evidence>
<dbReference type="PANTHER" id="PTHR33308:SF9">
    <property type="entry name" value="PEPTIDOGLYCAN HYDROLASE FLGJ"/>
    <property type="match status" value="1"/>
</dbReference>
<gene>
    <name evidence="10" type="ORF">P7D36_10045</name>
    <name evidence="9" type="ORF">P7D39_09810</name>
</gene>
<dbReference type="PROSITE" id="PS51935">
    <property type="entry name" value="NLPC_P60"/>
    <property type="match status" value="1"/>
</dbReference>
<evidence type="ECO:0000313" key="11">
    <source>
        <dbReference type="Proteomes" id="UP001245561"/>
    </source>
</evidence>
<feature type="region of interest" description="Disordered" evidence="6">
    <location>
        <begin position="34"/>
        <end position="71"/>
    </location>
</feature>
<evidence type="ECO:0000256" key="2">
    <source>
        <dbReference type="ARBA" id="ARBA00010266"/>
    </source>
</evidence>
<dbReference type="GO" id="GO:0004040">
    <property type="term" value="F:amidase activity"/>
    <property type="evidence" value="ECO:0007669"/>
    <property type="project" value="InterPro"/>
</dbReference>
<feature type="compositionally biased region" description="Low complexity" evidence="6">
    <location>
        <begin position="56"/>
        <end position="71"/>
    </location>
</feature>
<dbReference type="AlphaFoldDB" id="A0AAW8TQ36"/>
<dbReference type="RefSeq" id="WP_170999805.1">
    <property type="nucleotide sequence ID" value="NZ_JARPYR010000019.1"/>
</dbReference>
<comment type="similarity">
    <text evidence="2">Belongs to the glycosyl hydrolase 73 family.</text>
</comment>
<dbReference type="InterPro" id="IPR051056">
    <property type="entry name" value="Glycosyl_Hydrolase_73"/>
</dbReference>
<dbReference type="Gene3D" id="4.10.80.30">
    <property type="entry name" value="DNA polymerase, domain 6"/>
    <property type="match status" value="1"/>
</dbReference>
<dbReference type="SMART" id="SM00047">
    <property type="entry name" value="LYZ2"/>
    <property type="match status" value="1"/>
</dbReference>
<evidence type="ECO:0000259" key="8">
    <source>
        <dbReference type="PROSITE" id="PS51935"/>
    </source>
</evidence>
<feature type="domain" description="NlpC/P60" evidence="8">
    <location>
        <begin position="248"/>
        <end position="375"/>
    </location>
</feature>
<feature type="chain" id="PRO_5044004230" evidence="7">
    <location>
        <begin position="29"/>
        <end position="650"/>
    </location>
</feature>
<dbReference type="Proteomes" id="UP001245561">
    <property type="component" value="Unassembled WGS sequence"/>
</dbReference>
<evidence type="ECO:0000313" key="10">
    <source>
        <dbReference type="EMBL" id="MDT2637833.1"/>
    </source>
</evidence>
<evidence type="ECO:0000313" key="12">
    <source>
        <dbReference type="Proteomes" id="UP001256547"/>
    </source>
</evidence>
<feature type="signal peptide" evidence="7">
    <location>
        <begin position="1"/>
        <end position="28"/>
    </location>
</feature>
<dbReference type="Pfam" id="PF00877">
    <property type="entry name" value="NLPC_P60"/>
    <property type="match status" value="1"/>
</dbReference>
<dbReference type="Proteomes" id="UP001256547">
    <property type="component" value="Unassembled WGS sequence"/>
</dbReference>
<evidence type="ECO:0000313" key="9">
    <source>
        <dbReference type="EMBL" id="MDT2597294.1"/>
    </source>
</evidence>
<evidence type="ECO:0000256" key="7">
    <source>
        <dbReference type="SAM" id="SignalP"/>
    </source>
</evidence>
<dbReference type="SUPFAM" id="SSF54001">
    <property type="entry name" value="Cysteine proteinases"/>
    <property type="match status" value="1"/>
</dbReference>
<accession>A0AAW8TQ36</accession>
<dbReference type="Gene3D" id="1.10.530.10">
    <property type="match status" value="1"/>
</dbReference>
<name>A0AAW8TQ36_9ENTE</name>
<feature type="compositionally biased region" description="Polar residues" evidence="6">
    <location>
        <begin position="213"/>
        <end position="247"/>
    </location>
</feature>
<comment type="caution">
    <text evidence="10">The sequence shown here is derived from an EMBL/GenBank/DDBJ whole genome shotgun (WGS) entry which is preliminary data.</text>
</comment>
<dbReference type="Pfam" id="PF01832">
    <property type="entry name" value="Glucosaminidase"/>
    <property type="match status" value="1"/>
</dbReference>
<evidence type="ECO:0000256" key="3">
    <source>
        <dbReference type="ARBA" id="ARBA00022670"/>
    </source>
</evidence>
<feature type="region of interest" description="Disordered" evidence="6">
    <location>
        <begin position="160"/>
        <end position="247"/>
    </location>
</feature>
<reference evidence="10 12" key="1">
    <citation type="submission" date="2023-03" db="EMBL/GenBank/DDBJ databases">
        <authorList>
            <person name="Shen W."/>
            <person name="Cai J."/>
        </authorList>
    </citation>
    <scope>NUCLEOTIDE SEQUENCE</scope>
    <source>
        <strain evidence="10">P55-2</strain>
        <strain evidence="9 12">P72-2</strain>
    </source>
</reference>
<evidence type="ECO:0000256" key="4">
    <source>
        <dbReference type="ARBA" id="ARBA00022801"/>
    </source>
</evidence>
<dbReference type="Gene3D" id="3.90.1720.10">
    <property type="entry name" value="endopeptidase domain like (from Nostoc punctiforme)"/>
    <property type="match status" value="1"/>
</dbReference>
<dbReference type="GO" id="GO:0006508">
    <property type="term" value="P:proteolysis"/>
    <property type="evidence" value="ECO:0007669"/>
    <property type="project" value="UniProtKB-KW"/>
</dbReference>
<feature type="compositionally biased region" description="Low complexity" evidence="6">
    <location>
        <begin position="180"/>
        <end position="192"/>
    </location>
</feature>